<dbReference type="EMBL" id="CP017316">
    <property type="protein sequence ID" value="AOT58207.1"/>
    <property type="molecule type" value="Genomic_DNA"/>
</dbReference>
<dbReference type="AlphaFoldDB" id="A0A1D8FYC4"/>
<dbReference type="GeneID" id="33064391"/>
<evidence type="ECO:0000256" key="1">
    <source>
        <dbReference type="SAM" id="MobiDB-lite"/>
    </source>
</evidence>
<dbReference type="Proteomes" id="UP000095349">
    <property type="component" value="Chromosome"/>
</dbReference>
<evidence type="ECO:0000313" key="3">
    <source>
        <dbReference type="Proteomes" id="UP000095349"/>
    </source>
</evidence>
<accession>A0A1D8FYC4</accession>
<evidence type="ECO:0000313" key="2">
    <source>
        <dbReference type="EMBL" id="AOT58207.1"/>
    </source>
</evidence>
<feature type="region of interest" description="Disordered" evidence="1">
    <location>
        <begin position="1"/>
        <end position="39"/>
    </location>
</feature>
<gene>
    <name evidence="2" type="ORF">A4G23_01011</name>
</gene>
<proteinExistence type="predicted"/>
<sequence>MAPGPDGASPEPAGAAPLVPGGGDGPRPLGVERAPTGHGAVDTLLERLGDADHLPADGHPAVYEDVHRGLRETLAALDAHPRPGPPNDHRS</sequence>
<dbReference type="KEGG" id="srn:A4G23_01011"/>
<feature type="compositionally biased region" description="Low complexity" evidence="1">
    <location>
        <begin position="10"/>
        <end position="19"/>
    </location>
</feature>
<dbReference type="PATRIC" id="fig|285473.5.peg.1060"/>
<dbReference type="OrthoDB" id="3873239at2"/>
<dbReference type="STRING" id="285473.A4G23_01011"/>
<organism evidence="2 3">
    <name type="scientific">Streptomyces rubrolavendulae</name>
    <dbReference type="NCBI Taxonomy" id="285473"/>
    <lineage>
        <taxon>Bacteria</taxon>
        <taxon>Bacillati</taxon>
        <taxon>Actinomycetota</taxon>
        <taxon>Actinomycetes</taxon>
        <taxon>Kitasatosporales</taxon>
        <taxon>Streptomycetaceae</taxon>
        <taxon>Streptomyces</taxon>
    </lineage>
</organism>
<name>A0A1D8FYC4_9ACTN</name>
<reference evidence="2 3" key="1">
    <citation type="submission" date="2016-09" db="EMBL/GenBank/DDBJ databases">
        <title>Streptomyces rubrolavendulae MJM4426 Genome sequencing and assembly.</title>
        <authorList>
            <person name="Kim J.-G."/>
        </authorList>
    </citation>
    <scope>NUCLEOTIDE SEQUENCE [LARGE SCALE GENOMIC DNA]</scope>
    <source>
        <strain evidence="2 3">MJM4426</strain>
    </source>
</reference>
<keyword evidence="3" id="KW-1185">Reference proteome</keyword>
<protein>
    <submittedName>
        <fullName evidence="2">Uncharacterized protein</fullName>
    </submittedName>
</protein>